<name>A0ABS6UYF7_9PSEU</name>
<sequence length="133" mass="14025">MEALSQLFVTESSTPTELARHLHLTTPSVTDLVDRLVSGGLVVRSSHPTDRRKIVVTLSATARSKMEDMFAVVTDVTLRATETLTPAERTIVIDCLASVSDAYEETIAAMTAGPGGRFAAHIASPAAVPPGPP</sequence>
<feature type="domain" description="HTH marR-type" evidence="1">
    <location>
        <begin position="1"/>
        <end position="101"/>
    </location>
</feature>
<dbReference type="PANTHER" id="PTHR33164:SF43">
    <property type="entry name" value="HTH-TYPE TRANSCRIPTIONAL REPRESSOR YETL"/>
    <property type="match status" value="1"/>
</dbReference>
<keyword evidence="3" id="KW-1185">Reference proteome</keyword>
<proteinExistence type="predicted"/>
<dbReference type="PROSITE" id="PS50995">
    <property type="entry name" value="HTH_MARR_2"/>
    <property type="match status" value="1"/>
</dbReference>
<accession>A0ABS6UYF7</accession>
<comment type="caution">
    <text evidence="2">The sequence shown here is derived from an EMBL/GenBank/DDBJ whole genome shotgun (WGS) entry which is preliminary data.</text>
</comment>
<gene>
    <name evidence="2" type="ORF">I4I81_23720</name>
</gene>
<dbReference type="EMBL" id="JADQDK010000001">
    <property type="protein sequence ID" value="MBW0137247.1"/>
    <property type="molecule type" value="Genomic_DNA"/>
</dbReference>
<evidence type="ECO:0000313" key="3">
    <source>
        <dbReference type="Proteomes" id="UP000694287"/>
    </source>
</evidence>
<reference evidence="2 3" key="1">
    <citation type="submission" date="2020-11" db="EMBL/GenBank/DDBJ databases">
        <title>Pseudonocardia abyssalis sp. nov. and Pseudonocardia oceani sp. nov., description and phylogenomic analysis of two novel actinomycetes isolated from the deep Southern Ocean.</title>
        <authorList>
            <person name="Parra J."/>
        </authorList>
    </citation>
    <scope>NUCLEOTIDE SEQUENCE [LARGE SCALE GENOMIC DNA]</scope>
    <source>
        <strain evidence="2 3">KRD-168</strain>
    </source>
</reference>
<dbReference type="Proteomes" id="UP000694287">
    <property type="component" value="Unassembled WGS sequence"/>
</dbReference>
<evidence type="ECO:0000313" key="2">
    <source>
        <dbReference type="EMBL" id="MBW0137247.1"/>
    </source>
</evidence>
<dbReference type="InterPro" id="IPR039422">
    <property type="entry name" value="MarR/SlyA-like"/>
</dbReference>
<dbReference type="PANTHER" id="PTHR33164">
    <property type="entry name" value="TRANSCRIPTIONAL REGULATOR, MARR FAMILY"/>
    <property type="match status" value="1"/>
</dbReference>
<organism evidence="2 3">
    <name type="scientific">Pseudonocardia abyssalis</name>
    <dbReference type="NCBI Taxonomy" id="2792008"/>
    <lineage>
        <taxon>Bacteria</taxon>
        <taxon>Bacillati</taxon>
        <taxon>Actinomycetota</taxon>
        <taxon>Actinomycetes</taxon>
        <taxon>Pseudonocardiales</taxon>
        <taxon>Pseudonocardiaceae</taxon>
        <taxon>Pseudonocardia</taxon>
    </lineage>
</organism>
<protein>
    <submittedName>
        <fullName evidence="2">MarR family transcriptional regulator</fullName>
    </submittedName>
</protein>
<dbReference type="SMART" id="SM00347">
    <property type="entry name" value="HTH_MARR"/>
    <property type="match status" value="1"/>
</dbReference>
<evidence type="ECO:0000259" key="1">
    <source>
        <dbReference type="PROSITE" id="PS50995"/>
    </source>
</evidence>
<dbReference type="InterPro" id="IPR000835">
    <property type="entry name" value="HTH_MarR-typ"/>
</dbReference>
<dbReference type="Pfam" id="PF01047">
    <property type="entry name" value="MarR"/>
    <property type="match status" value="1"/>
</dbReference>